<dbReference type="Proteomes" id="UP000037460">
    <property type="component" value="Unassembled WGS sequence"/>
</dbReference>
<feature type="compositionally biased region" description="Low complexity" evidence="1">
    <location>
        <begin position="7"/>
        <end position="18"/>
    </location>
</feature>
<sequence>MLRNMLDGDGQDQYDSGGWCFPKPIPPQNKNDGQTRVLDPMMPVNTNEAFVAGLREYPDEDPRLWQAHKKEWQSVQGGSILTICKLHPSQRPPMVRPEDDNELGQQDVDEFIKKLVETGQPIIKAGGLGKNSLSAMGAKGILGAPKGVESNNFDGQRGFTGLTE</sequence>
<proteinExistence type="predicted"/>
<evidence type="ECO:0000313" key="2">
    <source>
        <dbReference type="EMBL" id="KOO28869.1"/>
    </source>
</evidence>
<evidence type="ECO:0000256" key="1">
    <source>
        <dbReference type="SAM" id="MobiDB-lite"/>
    </source>
</evidence>
<dbReference type="EMBL" id="JWZX01002500">
    <property type="protein sequence ID" value="KOO28869.1"/>
    <property type="molecule type" value="Genomic_DNA"/>
</dbReference>
<keyword evidence="3" id="KW-1185">Reference proteome</keyword>
<dbReference type="AlphaFoldDB" id="A0A0M0JQJ3"/>
<feature type="region of interest" description="Disordered" evidence="1">
    <location>
        <begin position="144"/>
        <end position="164"/>
    </location>
</feature>
<feature type="region of interest" description="Disordered" evidence="1">
    <location>
        <begin position="1"/>
        <end position="33"/>
    </location>
</feature>
<name>A0A0M0JQJ3_9EUKA</name>
<accession>A0A0M0JQJ3</accession>
<organism evidence="2 3">
    <name type="scientific">Chrysochromulina tobinii</name>
    <dbReference type="NCBI Taxonomy" id="1460289"/>
    <lineage>
        <taxon>Eukaryota</taxon>
        <taxon>Haptista</taxon>
        <taxon>Haptophyta</taxon>
        <taxon>Prymnesiophyceae</taxon>
        <taxon>Prymnesiales</taxon>
        <taxon>Chrysochromulinaceae</taxon>
        <taxon>Chrysochromulina</taxon>
    </lineage>
</organism>
<evidence type="ECO:0000313" key="3">
    <source>
        <dbReference type="Proteomes" id="UP000037460"/>
    </source>
</evidence>
<comment type="caution">
    <text evidence="2">The sequence shown here is derived from an EMBL/GenBank/DDBJ whole genome shotgun (WGS) entry which is preliminary data.</text>
</comment>
<protein>
    <submittedName>
        <fullName evidence="2">Uncharacterized protein</fullName>
    </submittedName>
</protein>
<reference evidence="3" key="1">
    <citation type="journal article" date="2015" name="PLoS Genet.">
        <title>Genome Sequence and Transcriptome Analyses of Chrysochromulina tobin: Metabolic Tools for Enhanced Algal Fitness in the Prominent Order Prymnesiales (Haptophyceae).</title>
        <authorList>
            <person name="Hovde B.T."/>
            <person name="Deodato C.R."/>
            <person name="Hunsperger H.M."/>
            <person name="Ryken S.A."/>
            <person name="Yost W."/>
            <person name="Jha R.K."/>
            <person name="Patterson J."/>
            <person name="Monnat R.J. Jr."/>
            <person name="Barlow S.B."/>
            <person name="Starkenburg S.R."/>
            <person name="Cattolico R.A."/>
        </authorList>
    </citation>
    <scope>NUCLEOTIDE SEQUENCE</scope>
    <source>
        <strain evidence="3">CCMP291</strain>
    </source>
</reference>
<gene>
    <name evidence="2" type="ORF">Ctob_010411</name>
</gene>